<proteinExistence type="predicted"/>
<gene>
    <name evidence="1" type="ORF">NPIL_41871</name>
</gene>
<organism evidence="1 2">
    <name type="scientific">Nephila pilipes</name>
    <name type="common">Giant wood spider</name>
    <name type="synonym">Nephila maculata</name>
    <dbReference type="NCBI Taxonomy" id="299642"/>
    <lineage>
        <taxon>Eukaryota</taxon>
        <taxon>Metazoa</taxon>
        <taxon>Ecdysozoa</taxon>
        <taxon>Arthropoda</taxon>
        <taxon>Chelicerata</taxon>
        <taxon>Arachnida</taxon>
        <taxon>Araneae</taxon>
        <taxon>Araneomorphae</taxon>
        <taxon>Entelegynae</taxon>
        <taxon>Araneoidea</taxon>
        <taxon>Nephilidae</taxon>
        <taxon>Nephila</taxon>
    </lineage>
</organism>
<evidence type="ECO:0000313" key="2">
    <source>
        <dbReference type="Proteomes" id="UP000887013"/>
    </source>
</evidence>
<name>A0A8X6NIY5_NEPPI</name>
<sequence length="105" mass="12000">MKKKIVANICCVLKKKTFITIGEKVRLKADPLSGKAVVFSLLLSLCMERQATLKGRKQMTKVSKSFSRAVAIRSRLTWKSSRTRAKESTDSVWSNRAEYGFWKEK</sequence>
<comment type="caution">
    <text evidence="1">The sequence shown here is derived from an EMBL/GenBank/DDBJ whole genome shotgun (WGS) entry which is preliminary data.</text>
</comment>
<protein>
    <submittedName>
        <fullName evidence="1">Uncharacterized protein</fullName>
    </submittedName>
</protein>
<evidence type="ECO:0000313" key="1">
    <source>
        <dbReference type="EMBL" id="GFT17432.1"/>
    </source>
</evidence>
<dbReference type="EMBL" id="BMAW01105002">
    <property type="protein sequence ID" value="GFT17432.1"/>
    <property type="molecule type" value="Genomic_DNA"/>
</dbReference>
<accession>A0A8X6NIY5</accession>
<dbReference type="Proteomes" id="UP000887013">
    <property type="component" value="Unassembled WGS sequence"/>
</dbReference>
<reference evidence="1" key="1">
    <citation type="submission" date="2020-08" db="EMBL/GenBank/DDBJ databases">
        <title>Multicomponent nature underlies the extraordinary mechanical properties of spider dragline silk.</title>
        <authorList>
            <person name="Kono N."/>
            <person name="Nakamura H."/>
            <person name="Mori M."/>
            <person name="Yoshida Y."/>
            <person name="Ohtoshi R."/>
            <person name="Malay A.D."/>
            <person name="Moran D.A.P."/>
            <person name="Tomita M."/>
            <person name="Numata K."/>
            <person name="Arakawa K."/>
        </authorList>
    </citation>
    <scope>NUCLEOTIDE SEQUENCE</scope>
</reference>
<keyword evidence="2" id="KW-1185">Reference proteome</keyword>
<dbReference type="AlphaFoldDB" id="A0A8X6NIY5"/>